<evidence type="ECO:0000259" key="7">
    <source>
        <dbReference type="Pfam" id="PF00892"/>
    </source>
</evidence>
<reference evidence="8 9" key="1">
    <citation type="submission" date="2018-06" db="EMBL/GenBank/DDBJ databases">
        <title>Sphaerisporangium craniellae sp. nov., isolated from a marine sponge in the South China Sea.</title>
        <authorList>
            <person name="Li L."/>
        </authorList>
    </citation>
    <scope>NUCLEOTIDE SEQUENCE [LARGE SCALE GENOMIC DNA]</scope>
    <source>
        <strain evidence="8 9">LHW63015</strain>
    </source>
</reference>
<feature type="transmembrane region" description="Helical" evidence="6">
    <location>
        <begin position="26"/>
        <end position="51"/>
    </location>
</feature>
<feature type="transmembrane region" description="Helical" evidence="6">
    <location>
        <begin position="114"/>
        <end position="134"/>
    </location>
</feature>
<accession>A0A366M906</accession>
<dbReference type="SUPFAM" id="SSF103481">
    <property type="entry name" value="Multidrug resistance efflux transporter EmrE"/>
    <property type="match status" value="2"/>
</dbReference>
<keyword evidence="3 6" id="KW-0812">Transmembrane</keyword>
<sequence>MLWGTAGAAGALAVRGGVDVAPVSLAAARLLIGGLLLAVLTGAPAAVALLTGRGPARVPMLLAAVAAAGYQLAFFAAVTRTGVAIGTVVAIGSGPIFTGVLAWLIDGVRPTPRWAAATAAAVAGCAVLIAGGGVAAGGEVLSGILFALLGGLLYAFYAIIAARVISAGTPSGVVMGAMFGGAGVVMLPILLTSDFTWLGSAAGLGTAVYLGCATTALACFVYGLGLRTTPVATAATLTLAEPAVAALLGVVVLGERLAPASLAGLGLLAAALVLVALPSGGVRLLVRRRPAVPERAESSA</sequence>
<dbReference type="InterPro" id="IPR000620">
    <property type="entry name" value="EamA_dom"/>
</dbReference>
<feature type="transmembrane region" description="Helical" evidence="6">
    <location>
        <begin position="83"/>
        <end position="105"/>
    </location>
</feature>
<keyword evidence="4 6" id="KW-1133">Transmembrane helix</keyword>
<dbReference type="Pfam" id="PF00892">
    <property type="entry name" value="EamA"/>
    <property type="match status" value="2"/>
</dbReference>
<evidence type="ECO:0000256" key="1">
    <source>
        <dbReference type="ARBA" id="ARBA00004141"/>
    </source>
</evidence>
<dbReference type="PANTHER" id="PTHR32322">
    <property type="entry name" value="INNER MEMBRANE TRANSPORTER"/>
    <property type="match status" value="1"/>
</dbReference>
<evidence type="ECO:0000256" key="3">
    <source>
        <dbReference type="ARBA" id="ARBA00022692"/>
    </source>
</evidence>
<evidence type="ECO:0000256" key="4">
    <source>
        <dbReference type="ARBA" id="ARBA00022989"/>
    </source>
</evidence>
<evidence type="ECO:0000313" key="8">
    <source>
        <dbReference type="EMBL" id="RBQ22190.1"/>
    </source>
</evidence>
<proteinExistence type="inferred from homology"/>
<comment type="caution">
    <text evidence="8">The sequence shown here is derived from an EMBL/GenBank/DDBJ whole genome shotgun (WGS) entry which is preliminary data.</text>
</comment>
<feature type="transmembrane region" description="Helical" evidence="6">
    <location>
        <begin position="140"/>
        <end position="160"/>
    </location>
</feature>
<feature type="domain" description="EamA" evidence="7">
    <location>
        <begin position="142"/>
        <end position="276"/>
    </location>
</feature>
<organism evidence="8 9">
    <name type="scientific">Spongiactinospora rosea</name>
    <dbReference type="NCBI Taxonomy" id="2248750"/>
    <lineage>
        <taxon>Bacteria</taxon>
        <taxon>Bacillati</taxon>
        <taxon>Actinomycetota</taxon>
        <taxon>Actinomycetes</taxon>
        <taxon>Streptosporangiales</taxon>
        <taxon>Streptosporangiaceae</taxon>
        <taxon>Spongiactinospora</taxon>
    </lineage>
</organism>
<evidence type="ECO:0000256" key="5">
    <source>
        <dbReference type="ARBA" id="ARBA00023136"/>
    </source>
</evidence>
<evidence type="ECO:0000313" key="9">
    <source>
        <dbReference type="Proteomes" id="UP000253303"/>
    </source>
</evidence>
<dbReference type="InterPro" id="IPR050638">
    <property type="entry name" value="AA-Vitamin_Transporters"/>
</dbReference>
<feature type="transmembrane region" description="Helical" evidence="6">
    <location>
        <begin position="265"/>
        <end position="286"/>
    </location>
</feature>
<feature type="transmembrane region" description="Helical" evidence="6">
    <location>
        <begin position="231"/>
        <end position="253"/>
    </location>
</feature>
<feature type="transmembrane region" description="Helical" evidence="6">
    <location>
        <begin position="172"/>
        <end position="191"/>
    </location>
</feature>
<dbReference type="PANTHER" id="PTHR32322:SF2">
    <property type="entry name" value="EAMA DOMAIN-CONTAINING PROTEIN"/>
    <property type="match status" value="1"/>
</dbReference>
<feature type="domain" description="EamA" evidence="7">
    <location>
        <begin position="2"/>
        <end position="129"/>
    </location>
</feature>
<keyword evidence="5 6" id="KW-0472">Membrane</keyword>
<dbReference type="InterPro" id="IPR037185">
    <property type="entry name" value="EmrE-like"/>
</dbReference>
<dbReference type="RefSeq" id="WP_113979483.1">
    <property type="nucleotide sequence ID" value="NZ_QMEY01000001.1"/>
</dbReference>
<comment type="similarity">
    <text evidence="2">Belongs to the EamA transporter family.</text>
</comment>
<dbReference type="EMBL" id="QMEY01000001">
    <property type="protein sequence ID" value="RBQ22190.1"/>
    <property type="molecule type" value="Genomic_DNA"/>
</dbReference>
<feature type="transmembrane region" description="Helical" evidence="6">
    <location>
        <begin position="58"/>
        <end position="77"/>
    </location>
</feature>
<comment type="subcellular location">
    <subcellularLocation>
        <location evidence="1">Membrane</location>
        <topology evidence="1">Multi-pass membrane protein</topology>
    </subcellularLocation>
</comment>
<dbReference type="AlphaFoldDB" id="A0A366M906"/>
<protein>
    <submittedName>
        <fullName evidence="8">EamA family transporter</fullName>
    </submittedName>
</protein>
<evidence type="ECO:0000256" key="2">
    <source>
        <dbReference type="ARBA" id="ARBA00007362"/>
    </source>
</evidence>
<name>A0A366M906_9ACTN</name>
<dbReference type="OrthoDB" id="9787117at2"/>
<gene>
    <name evidence="8" type="ORF">DP939_03415</name>
</gene>
<keyword evidence="9" id="KW-1185">Reference proteome</keyword>
<dbReference type="GO" id="GO:0016020">
    <property type="term" value="C:membrane"/>
    <property type="evidence" value="ECO:0007669"/>
    <property type="project" value="UniProtKB-SubCell"/>
</dbReference>
<dbReference type="Proteomes" id="UP000253303">
    <property type="component" value="Unassembled WGS sequence"/>
</dbReference>
<feature type="transmembrane region" description="Helical" evidence="6">
    <location>
        <begin position="197"/>
        <end position="224"/>
    </location>
</feature>
<evidence type="ECO:0000256" key="6">
    <source>
        <dbReference type="SAM" id="Phobius"/>
    </source>
</evidence>